<keyword evidence="1" id="KW-0472">Membrane</keyword>
<gene>
    <name evidence="2" type="ORF">SAMN05660742_10298</name>
</gene>
<reference evidence="2 3" key="1">
    <citation type="submission" date="2016-10" db="EMBL/GenBank/DDBJ databases">
        <authorList>
            <person name="de Groot N.N."/>
        </authorList>
    </citation>
    <scope>NUCLEOTIDE SEQUENCE [LARGE SCALE GENOMIC DNA]</scope>
    <source>
        <strain evidence="2 3">DSM 2179</strain>
    </source>
</reference>
<protein>
    <recommendedName>
        <fullName evidence="4">ABC-2 family transporter protein</fullName>
    </recommendedName>
</protein>
<name>A0A1H6V3T2_9FIRM</name>
<sequence>MLIHLFKYEIKSIFRQLLPFYAALILFALLEKVFYIMQMPTIMSFTALFHVLIIAAVMVFTLVVITRRFYSNFFSNEGYLTFTLPVKTWELIISKLIAALLFAFTGMLLTFATVFFLFVTINPDLLAGVQFPFSTITPDDMLNLTTHFAAFIYGTLMYDATAILIIYASVSIGHLSREHSIFCAFAAFFGLFIFGQIFSFILGANYYVTSLLLCGIFFIITNYILSHRLNLA</sequence>
<evidence type="ECO:0008006" key="4">
    <source>
        <dbReference type="Google" id="ProtNLM"/>
    </source>
</evidence>
<feature type="transmembrane region" description="Helical" evidence="1">
    <location>
        <begin position="207"/>
        <end position="225"/>
    </location>
</feature>
<feature type="transmembrane region" description="Helical" evidence="1">
    <location>
        <begin position="182"/>
        <end position="201"/>
    </location>
</feature>
<dbReference type="EMBL" id="FNZK01000002">
    <property type="protein sequence ID" value="SEI96467.1"/>
    <property type="molecule type" value="Genomic_DNA"/>
</dbReference>
<evidence type="ECO:0000256" key="1">
    <source>
        <dbReference type="SAM" id="Phobius"/>
    </source>
</evidence>
<feature type="transmembrane region" description="Helical" evidence="1">
    <location>
        <begin position="148"/>
        <end position="170"/>
    </location>
</feature>
<organism evidence="2 3">
    <name type="scientific">Propionispira arboris</name>
    <dbReference type="NCBI Taxonomy" id="84035"/>
    <lineage>
        <taxon>Bacteria</taxon>
        <taxon>Bacillati</taxon>
        <taxon>Bacillota</taxon>
        <taxon>Negativicutes</taxon>
        <taxon>Selenomonadales</taxon>
        <taxon>Selenomonadaceae</taxon>
        <taxon>Propionispira</taxon>
    </lineage>
</organism>
<evidence type="ECO:0000313" key="3">
    <source>
        <dbReference type="Proteomes" id="UP000199662"/>
    </source>
</evidence>
<dbReference type="RefSeq" id="WP_091828860.1">
    <property type="nucleotide sequence ID" value="NZ_FNZK01000002.1"/>
</dbReference>
<dbReference type="AlphaFoldDB" id="A0A1H6V3T2"/>
<keyword evidence="1" id="KW-1133">Transmembrane helix</keyword>
<feature type="transmembrane region" description="Helical" evidence="1">
    <location>
        <begin position="96"/>
        <end position="121"/>
    </location>
</feature>
<dbReference type="STRING" id="84035.SAMN05660742_10298"/>
<evidence type="ECO:0000313" key="2">
    <source>
        <dbReference type="EMBL" id="SEI96467.1"/>
    </source>
</evidence>
<dbReference type="Proteomes" id="UP000199662">
    <property type="component" value="Unassembled WGS sequence"/>
</dbReference>
<keyword evidence="3" id="KW-1185">Reference proteome</keyword>
<feature type="transmembrane region" description="Helical" evidence="1">
    <location>
        <begin position="12"/>
        <end position="30"/>
    </location>
</feature>
<feature type="transmembrane region" description="Helical" evidence="1">
    <location>
        <begin position="42"/>
        <end position="65"/>
    </location>
</feature>
<keyword evidence="1" id="KW-0812">Transmembrane</keyword>
<accession>A0A1H6V3T2</accession>
<proteinExistence type="predicted"/>